<reference evidence="4" key="1">
    <citation type="submission" date="2009-02" db="EMBL/GenBank/DDBJ databases">
        <authorList>
            <person name="Fulton L."/>
            <person name="Clifton S."/>
            <person name="Fulton B."/>
            <person name="Xu J."/>
            <person name="Minx P."/>
            <person name="Pepin K.H."/>
            <person name="Johnson M."/>
            <person name="Bhonagiri V."/>
            <person name="Nash W.E."/>
            <person name="Mardis E.R."/>
            <person name="Wilson R.K."/>
        </authorList>
    </citation>
    <scope>NUCLEOTIDE SEQUENCE [LARGE SCALE GENOMIC DNA]</scope>
    <source>
        <strain evidence="4">DSM 15053</strain>
    </source>
</reference>
<feature type="transmembrane region" description="Helical" evidence="2">
    <location>
        <begin position="67"/>
        <end position="84"/>
    </location>
</feature>
<reference evidence="4" key="2">
    <citation type="submission" date="2013-06" db="EMBL/GenBank/DDBJ databases">
        <title>Draft genome sequence of Clostridium hylemonae (DSM 15053).</title>
        <authorList>
            <person name="Sudarsanam P."/>
            <person name="Ley R."/>
            <person name="Guruge J."/>
            <person name="Turnbaugh P.J."/>
            <person name="Mahowald M."/>
            <person name="Liep D."/>
            <person name="Gordon J."/>
        </authorList>
    </citation>
    <scope>NUCLEOTIDE SEQUENCE</scope>
    <source>
        <strain evidence="4">DSM 15053</strain>
    </source>
</reference>
<comment type="similarity">
    <text evidence="1">Belongs to the EamA transporter family.</text>
</comment>
<keyword evidence="2" id="KW-0812">Transmembrane</keyword>
<feature type="transmembrane region" description="Helical" evidence="2">
    <location>
        <begin position="212"/>
        <end position="231"/>
    </location>
</feature>
<dbReference type="Pfam" id="PF00892">
    <property type="entry name" value="EamA"/>
    <property type="match status" value="2"/>
</dbReference>
<feature type="transmembrane region" description="Helical" evidence="2">
    <location>
        <begin position="90"/>
        <end position="115"/>
    </location>
</feature>
<feature type="domain" description="EamA" evidence="3">
    <location>
        <begin position="9"/>
        <end position="138"/>
    </location>
</feature>
<feature type="transmembrane region" description="Helical" evidence="2">
    <location>
        <begin position="243"/>
        <end position="260"/>
    </location>
</feature>
<sequence>MLSNNKARIQIILSMVIFGTIGAFVKNIPLPSAEIALWRAVTAFLMLTGAAAAGGRLKQIRAVKGRILILLGSGAALAFNWILLFEAYRYTSVAVSTLCYYFAPTLIVLSSVLIFREKLKVRQAVCFAASTAGLVLVIGVSGGGSNDTAGALYGLGAAVCYAGVVFFNKTLGDIDGLVRTWLQFGAAMLIMFPYVIFTCGFAVTGLDAKGTVLLLIVGVVHTGITYCMYFASLTGLKGQQAAILSYIDPMVAILVSFIVLGETVTVPQIAGGAMIIGFAFLNEVKGRSRRKAKEKIESRK</sequence>
<dbReference type="eggNOG" id="COG0697">
    <property type="taxonomic scope" value="Bacteria"/>
</dbReference>
<dbReference type="RefSeq" id="WP_006444929.1">
    <property type="nucleotide sequence ID" value="NZ_CP036524.1"/>
</dbReference>
<feature type="transmembrane region" description="Helical" evidence="2">
    <location>
        <begin position="266"/>
        <end position="284"/>
    </location>
</feature>
<feature type="transmembrane region" description="Helical" evidence="2">
    <location>
        <begin position="124"/>
        <end position="144"/>
    </location>
</feature>
<feature type="transmembrane region" description="Helical" evidence="2">
    <location>
        <begin position="150"/>
        <end position="168"/>
    </location>
</feature>
<feature type="transmembrane region" description="Helical" evidence="2">
    <location>
        <begin position="180"/>
        <end position="206"/>
    </location>
</feature>
<dbReference type="OrthoDB" id="9814238at2"/>
<evidence type="ECO:0000256" key="2">
    <source>
        <dbReference type="SAM" id="Phobius"/>
    </source>
</evidence>
<accession>C0C646</accession>
<feature type="transmembrane region" description="Helical" evidence="2">
    <location>
        <begin position="7"/>
        <end position="25"/>
    </location>
</feature>
<dbReference type="PANTHER" id="PTHR22911">
    <property type="entry name" value="ACYL-MALONYL CONDENSING ENZYME-RELATED"/>
    <property type="match status" value="1"/>
</dbReference>
<evidence type="ECO:0000259" key="3">
    <source>
        <dbReference type="Pfam" id="PF00892"/>
    </source>
</evidence>
<evidence type="ECO:0000313" key="5">
    <source>
        <dbReference type="Proteomes" id="UP000004893"/>
    </source>
</evidence>
<dbReference type="InterPro" id="IPR000620">
    <property type="entry name" value="EamA_dom"/>
</dbReference>
<keyword evidence="2" id="KW-0472">Membrane</keyword>
<keyword evidence="5" id="KW-1185">Reference proteome</keyword>
<dbReference type="HOGENOM" id="CLU_033863_15_1_9"/>
<dbReference type="Proteomes" id="UP000004893">
    <property type="component" value="Unassembled WGS sequence"/>
</dbReference>
<evidence type="ECO:0000256" key="1">
    <source>
        <dbReference type="ARBA" id="ARBA00007362"/>
    </source>
</evidence>
<name>C0C646_9FIRM</name>
<proteinExistence type="inferred from homology"/>
<dbReference type="AlphaFoldDB" id="C0C646"/>
<keyword evidence="2" id="KW-1133">Transmembrane helix</keyword>
<organism evidence="4 5">
    <name type="scientific">[Clostridium] hylemonae DSM 15053</name>
    <dbReference type="NCBI Taxonomy" id="553973"/>
    <lineage>
        <taxon>Bacteria</taxon>
        <taxon>Bacillati</taxon>
        <taxon>Bacillota</taxon>
        <taxon>Clostridia</taxon>
        <taxon>Lachnospirales</taxon>
        <taxon>Lachnospiraceae</taxon>
    </lineage>
</organism>
<dbReference type="EMBL" id="ABYI02000041">
    <property type="protein sequence ID" value="EEG72580.1"/>
    <property type="molecule type" value="Genomic_DNA"/>
</dbReference>
<dbReference type="SUPFAM" id="SSF103481">
    <property type="entry name" value="Multidrug resistance efflux transporter EmrE"/>
    <property type="match status" value="2"/>
</dbReference>
<protein>
    <recommendedName>
        <fullName evidence="3">EamA domain-containing protein</fullName>
    </recommendedName>
</protein>
<feature type="domain" description="EamA" evidence="3">
    <location>
        <begin position="149"/>
        <end position="281"/>
    </location>
</feature>
<feature type="transmembrane region" description="Helical" evidence="2">
    <location>
        <begin position="37"/>
        <end position="55"/>
    </location>
</feature>
<dbReference type="GO" id="GO:0016020">
    <property type="term" value="C:membrane"/>
    <property type="evidence" value="ECO:0007669"/>
    <property type="project" value="InterPro"/>
</dbReference>
<dbReference type="STRING" id="553973.CLOHYLEM_07583"/>
<dbReference type="InterPro" id="IPR037185">
    <property type="entry name" value="EmrE-like"/>
</dbReference>
<evidence type="ECO:0000313" key="4">
    <source>
        <dbReference type="EMBL" id="EEG72580.1"/>
    </source>
</evidence>
<gene>
    <name evidence="4" type="ORF">CLOHYLEM_07583</name>
</gene>
<dbReference type="PANTHER" id="PTHR22911:SF102">
    <property type="entry name" value="MEMBRANE PROTEIN"/>
    <property type="match status" value="1"/>
</dbReference>
<comment type="caution">
    <text evidence="4">The sequence shown here is derived from an EMBL/GenBank/DDBJ whole genome shotgun (WGS) entry which is preliminary data.</text>
</comment>